<dbReference type="EMBL" id="JBHSPU010000016">
    <property type="protein sequence ID" value="MFC5915314.1"/>
    <property type="molecule type" value="Genomic_DNA"/>
</dbReference>
<gene>
    <name evidence="2" type="ORF">ACFP1B_18075</name>
</gene>
<dbReference type="RefSeq" id="WP_344511156.1">
    <property type="nucleotide sequence ID" value="NZ_BAAATU010000019.1"/>
</dbReference>
<evidence type="ECO:0000313" key="2">
    <source>
        <dbReference type="EMBL" id="MFC5915314.1"/>
    </source>
</evidence>
<keyword evidence="1" id="KW-0732">Signal</keyword>
<keyword evidence="3" id="KW-1185">Reference proteome</keyword>
<organism evidence="2 3">
    <name type="scientific">Streptomyces pulveraceus</name>
    <dbReference type="NCBI Taxonomy" id="68258"/>
    <lineage>
        <taxon>Bacteria</taxon>
        <taxon>Bacillati</taxon>
        <taxon>Actinomycetota</taxon>
        <taxon>Actinomycetes</taxon>
        <taxon>Kitasatosporales</taxon>
        <taxon>Streptomycetaceae</taxon>
        <taxon>Streptomyces</taxon>
    </lineage>
</organism>
<sequence>MIQNLLRTATAVALTTLPLTMASPALAGERSSAPRASPCSAVVAPAGQFCVPSPKQCFTTPCPQYDLVAIPFYPLPPDGGAMPARGAARAL</sequence>
<name>A0ABW1GKI3_9ACTN</name>
<comment type="caution">
    <text evidence="2">The sequence shown here is derived from an EMBL/GenBank/DDBJ whole genome shotgun (WGS) entry which is preliminary data.</text>
</comment>
<evidence type="ECO:0000313" key="3">
    <source>
        <dbReference type="Proteomes" id="UP001596200"/>
    </source>
</evidence>
<accession>A0ABW1GKI3</accession>
<reference evidence="3" key="1">
    <citation type="journal article" date="2019" name="Int. J. Syst. Evol. Microbiol.">
        <title>The Global Catalogue of Microorganisms (GCM) 10K type strain sequencing project: providing services to taxonomists for standard genome sequencing and annotation.</title>
        <authorList>
            <consortium name="The Broad Institute Genomics Platform"/>
            <consortium name="The Broad Institute Genome Sequencing Center for Infectious Disease"/>
            <person name="Wu L."/>
            <person name="Ma J."/>
        </authorList>
    </citation>
    <scope>NUCLEOTIDE SEQUENCE [LARGE SCALE GENOMIC DNA]</scope>
    <source>
        <strain evidence="3">JCM 4147</strain>
    </source>
</reference>
<evidence type="ECO:0000256" key="1">
    <source>
        <dbReference type="SAM" id="SignalP"/>
    </source>
</evidence>
<feature type="chain" id="PRO_5047265096" evidence="1">
    <location>
        <begin position="28"/>
        <end position="91"/>
    </location>
</feature>
<proteinExistence type="predicted"/>
<dbReference type="Proteomes" id="UP001596200">
    <property type="component" value="Unassembled WGS sequence"/>
</dbReference>
<protein>
    <submittedName>
        <fullName evidence="2">Uncharacterized protein</fullName>
    </submittedName>
</protein>
<feature type="signal peptide" evidence="1">
    <location>
        <begin position="1"/>
        <end position="27"/>
    </location>
</feature>